<keyword evidence="3 9" id="KW-0812">Transmembrane</keyword>
<gene>
    <name evidence="11" type="ORF">AURANDRAFT_68505</name>
</gene>
<evidence type="ECO:0000313" key="12">
    <source>
        <dbReference type="Proteomes" id="UP000002729"/>
    </source>
</evidence>
<keyword evidence="6 9" id="KW-0472">Membrane</keyword>
<evidence type="ECO:0000256" key="6">
    <source>
        <dbReference type="ARBA" id="ARBA00023136"/>
    </source>
</evidence>
<evidence type="ECO:0000313" key="11">
    <source>
        <dbReference type="EMBL" id="EGB02854.1"/>
    </source>
</evidence>
<dbReference type="InterPro" id="IPR016024">
    <property type="entry name" value="ARM-type_fold"/>
</dbReference>
<protein>
    <recommendedName>
        <fullName evidence="10">Cytochrome b561 domain-containing protein</fullName>
    </recommendedName>
</protein>
<dbReference type="Pfam" id="PF03188">
    <property type="entry name" value="Cytochrom_B561"/>
    <property type="match status" value="1"/>
</dbReference>
<dbReference type="Gene3D" id="3.40.50.1110">
    <property type="entry name" value="SGNH hydrolase"/>
    <property type="match status" value="1"/>
</dbReference>
<feature type="transmembrane region" description="Helical" evidence="9">
    <location>
        <begin position="1505"/>
        <end position="1530"/>
    </location>
</feature>
<feature type="compositionally biased region" description="Pro residues" evidence="8">
    <location>
        <begin position="590"/>
        <end position="599"/>
    </location>
</feature>
<dbReference type="SUPFAM" id="SSF48371">
    <property type="entry name" value="ARM repeat"/>
    <property type="match status" value="1"/>
</dbReference>
<sequence length="1846" mass="191211">ADAPDKLAALALLRRGAELGNGRSALQLGVLFAHGRGGVTKDDDAARKYLHASIFAALETEYRHDASPGERRCAREALAAVKADAGSCFGVARATLALPPGNDAVAFFGLGCLERVATTFWNGLDGESRAATRALALGAGRATADGEAPFLRNKKAAVLAAVALREFPQRWPGFVGDVLADGGGDAALELGLGALAEVAEDCIDADYNGRLPAKRRADVLKALNASAPAVVAAVFGVADRAARAPGPAGERRLVAALRCLRHFATWVSWDGPHMAAARAAGDPVDFAATVAARPPAGDGAANVAALLCLRALAASPHLDLDASLGVAAAVPRVAAALFAAGAQRVAAGAAAAALWAALCRCAGDCFKELCARFKALGALGGDVAADGRRDAVDGALAAHHGALLGLLEASASRRGPELLLPAFREAAKLAQARKVGARTRAAVHAAAPRCRGAVKVAEAAACRVHGDASYWPALALLFDEALGALVGEPAWLANAGCEYDLLSLCRAVYVALVLAADPARLGRPPPAPPRHDGPRRALLALPGVGAAPVARLEDDLRAVAAHKDQKNAFHELVVLALNAKPRADDGGGGPPGPAPPPPAGRRVDASSLRGATPAVLDLPGDMAGARKLDTARTQASPALRLETQRAELEERLAELETRGAALAAETARVEHGLADVLEALDRANGTDAAAAPPPAAAPAACAAPPAGGNATVVRFGAVDESGLRVAGRGWGRVLAKWRCAKRMKIAVLGGSMTCGGNLAKSDEDKKGKAWPSQLLAKLRSSLGAGVSLHNACVPASSLGWCVSLLSTRVLAGTDVVVVDYSQNDNRPTIEDAREGGAAVDASVRRVAEAFLVALAKLARSRREPPPAVLFLTTILPPKFHMPTTKPAFGDWRALWADPERAAAYAAVLRGHARIYDRVATFHGASSFALQDHDGLWPAGELLGNARLAELWRAPASKGGDVDHHPGAAAHAFVADAAHAAVLALVRRAERGDGAVVPDWAPGNGTLSSPDELAELAACSLGMAARHVAADADAAGRPGAEVRAGGGWALGRDRPDKPPGWIVNETAAATSELSIVVPCGKASTVGLEYLRSYEHMGSARVSFTTIDVEKDKFNELICAGDDECAAYAAAAPNSKTRVKVSAVETASLNATWPQAESLAVVRQFKVKCRNYRMVWNPVVVPPPLLFFTAVVCTSVMANFTLLVPVSTYYSATLLESGVIVSSYAGGALVSLYFWSTYDRYSIRPAYVAQAAIMCGGNALFAAVCLADLGASTTFYGLLAARFVVGLEAGAMYNANLALVGYSAAEHRVRYLAMYQSFVGVGLVLGPAISSSCLAVAEALGSAALEESLSAVVMAAWGACVLAAVAARLPDDAALEAAYGRPAASGLDDDDKGRAPAPGLFGLDGRDSLLGEIFLGNLLRIYQRLGWEVGAVVVLADNYGWGYIAAGYSLSAFGFAQAAGQYAFAVRAGAADPGTALDRLEFVEGLAIGALFTLATAAGAMRGFLNAVFVAASLVFYLANCLTSAPYNALILDKAAGLDREEMLLASQYGINFALGLAPIVVRGAMEAVGSPGDEQNTLAAVLLCGWAAQTVLNGALTGRVASALVATLGLATAALVFWAMLDKGVGGTGWANVFSWHPVLMALAFFAAMTLGQLAYKDDFGPAPNVKEDRRRVHGALMALAFVLAAAGYCFIFTAHEESGESQVGTDETWSRAVHVWMGYPTLLWLVVQATAGALKARTLEVLGERTFKWHGASGEYLLVAGYLTSLWGFWLKFNYRALGGWNTQLKLALTALTAALLGLKLLPAPRLPPLVDAADADATTGLLDAAKEAERRKAAAAKAEADADLP</sequence>
<accession>F0YPV5</accession>
<comment type="subcellular location">
    <subcellularLocation>
        <location evidence="1">Membrane</location>
    </subcellularLocation>
</comment>
<feature type="region of interest" description="Disordered" evidence="8">
    <location>
        <begin position="580"/>
        <end position="605"/>
    </location>
</feature>
<dbReference type="GO" id="GO:0016020">
    <property type="term" value="C:membrane"/>
    <property type="evidence" value="ECO:0007669"/>
    <property type="project" value="UniProtKB-SubCell"/>
</dbReference>
<dbReference type="CDD" id="cd06174">
    <property type="entry name" value="MFS"/>
    <property type="match status" value="1"/>
</dbReference>
<evidence type="ECO:0000256" key="7">
    <source>
        <dbReference type="SAM" id="Coils"/>
    </source>
</evidence>
<feature type="transmembrane region" description="Helical" evidence="9">
    <location>
        <begin position="1245"/>
        <end position="1265"/>
    </location>
</feature>
<feature type="transmembrane region" description="Helical" evidence="9">
    <location>
        <begin position="1676"/>
        <end position="1695"/>
    </location>
</feature>
<proteinExistence type="predicted"/>
<dbReference type="InterPro" id="IPR011990">
    <property type="entry name" value="TPR-like_helical_dom_sf"/>
</dbReference>
<dbReference type="RefSeq" id="XP_009042447.1">
    <property type="nucleotide sequence ID" value="XM_009044199.1"/>
</dbReference>
<feature type="transmembrane region" description="Helical" evidence="9">
    <location>
        <begin position="1272"/>
        <end position="1291"/>
    </location>
</feature>
<feature type="transmembrane region" description="Helical" evidence="9">
    <location>
        <begin position="1311"/>
        <end position="1335"/>
    </location>
</feature>
<evidence type="ECO:0000256" key="9">
    <source>
        <dbReference type="SAM" id="Phobius"/>
    </source>
</evidence>
<keyword evidence="5 9" id="KW-1133">Transmembrane helix</keyword>
<feature type="transmembrane region" description="Helical" evidence="9">
    <location>
        <begin position="1755"/>
        <end position="1773"/>
    </location>
</feature>
<feature type="region of interest" description="Disordered" evidence="8">
    <location>
        <begin position="1031"/>
        <end position="1058"/>
    </location>
</feature>
<keyword evidence="7" id="KW-0175">Coiled coil</keyword>
<feature type="transmembrane region" description="Helical" evidence="9">
    <location>
        <begin position="1632"/>
        <end position="1655"/>
    </location>
</feature>
<dbReference type="InterPro" id="IPR036259">
    <property type="entry name" value="MFS_trans_sf"/>
</dbReference>
<feature type="transmembrane region" description="Helical" evidence="9">
    <location>
        <begin position="1211"/>
        <end position="1233"/>
    </location>
</feature>
<dbReference type="EMBL" id="GL833281">
    <property type="protein sequence ID" value="EGB02854.1"/>
    <property type="molecule type" value="Genomic_DNA"/>
</dbReference>
<dbReference type="Gene3D" id="1.20.1250.20">
    <property type="entry name" value="MFS general substrate transporter like domains"/>
    <property type="match status" value="1"/>
</dbReference>
<evidence type="ECO:0000256" key="5">
    <source>
        <dbReference type="ARBA" id="ARBA00022989"/>
    </source>
</evidence>
<feature type="transmembrane region" description="Helical" evidence="9">
    <location>
        <begin position="1715"/>
        <end position="1734"/>
    </location>
</feature>
<evidence type="ECO:0000259" key="10">
    <source>
        <dbReference type="PROSITE" id="PS50939"/>
    </source>
</evidence>
<feature type="non-terminal residue" evidence="11">
    <location>
        <position position="1"/>
    </location>
</feature>
<evidence type="ECO:0000256" key="8">
    <source>
        <dbReference type="SAM" id="MobiDB-lite"/>
    </source>
</evidence>
<dbReference type="InParanoid" id="F0YPV5"/>
<dbReference type="Gene3D" id="1.25.40.10">
    <property type="entry name" value="Tetratricopeptide repeat domain"/>
    <property type="match status" value="1"/>
</dbReference>
<dbReference type="Gene3D" id="1.25.10.10">
    <property type="entry name" value="Leucine-rich Repeat Variant"/>
    <property type="match status" value="1"/>
</dbReference>
<keyword evidence="2" id="KW-0813">Transport</keyword>
<feature type="domain" description="Cytochrome b561" evidence="10">
    <location>
        <begin position="1603"/>
        <end position="1806"/>
    </location>
</feature>
<dbReference type="InterPro" id="IPR006593">
    <property type="entry name" value="Cyt_b561/ferric_Rdtase_TM"/>
</dbReference>
<feature type="transmembrane region" description="Helical" evidence="9">
    <location>
        <begin position="1602"/>
        <end position="1620"/>
    </location>
</feature>
<feature type="transmembrane region" description="Helical" evidence="9">
    <location>
        <begin position="1542"/>
        <end position="1564"/>
    </location>
</feature>
<feature type="transmembrane region" description="Helical" evidence="9">
    <location>
        <begin position="1438"/>
        <end position="1457"/>
    </location>
</feature>
<dbReference type="PROSITE" id="PS50939">
    <property type="entry name" value="CYTOCHROME_B561"/>
    <property type="match status" value="1"/>
</dbReference>
<organism evidence="12">
    <name type="scientific">Aureococcus anophagefferens</name>
    <name type="common">Harmful bloom alga</name>
    <dbReference type="NCBI Taxonomy" id="44056"/>
    <lineage>
        <taxon>Eukaryota</taxon>
        <taxon>Sar</taxon>
        <taxon>Stramenopiles</taxon>
        <taxon>Ochrophyta</taxon>
        <taxon>Pelagophyceae</taxon>
        <taxon>Pelagomonadales</taxon>
        <taxon>Pelagomonadaceae</taxon>
        <taxon>Aureococcus</taxon>
    </lineage>
</organism>
<dbReference type="InterPro" id="IPR013598">
    <property type="entry name" value="Exportin-1/Importin-b-like"/>
</dbReference>
<dbReference type="Pfam" id="PF07690">
    <property type="entry name" value="MFS_1"/>
    <property type="match status" value="1"/>
</dbReference>
<feature type="transmembrane region" description="Helical" evidence="9">
    <location>
        <begin position="1478"/>
        <end position="1499"/>
    </location>
</feature>
<evidence type="ECO:0000256" key="1">
    <source>
        <dbReference type="ARBA" id="ARBA00004370"/>
    </source>
</evidence>
<feature type="coiled-coil region" evidence="7">
    <location>
        <begin position="638"/>
        <end position="665"/>
    </location>
</feature>
<evidence type="ECO:0000256" key="3">
    <source>
        <dbReference type="ARBA" id="ARBA00022692"/>
    </source>
</evidence>
<feature type="transmembrane region" description="Helical" evidence="9">
    <location>
        <begin position="1183"/>
        <end position="1204"/>
    </location>
</feature>
<dbReference type="OrthoDB" id="205226at2759"/>
<dbReference type="GeneID" id="20226847"/>
<evidence type="ECO:0000256" key="2">
    <source>
        <dbReference type="ARBA" id="ARBA00022448"/>
    </source>
</evidence>
<dbReference type="Proteomes" id="UP000002729">
    <property type="component" value="Unassembled WGS sequence"/>
</dbReference>
<dbReference type="InterPro" id="IPR011701">
    <property type="entry name" value="MFS"/>
</dbReference>
<keyword evidence="12" id="KW-1185">Reference proteome</keyword>
<dbReference type="PANTHER" id="PTHR34407">
    <property type="entry name" value="EXPRESSED PROTEIN"/>
    <property type="match status" value="1"/>
</dbReference>
<reference evidence="11 12" key="1">
    <citation type="journal article" date="2011" name="Proc. Natl. Acad. Sci. U.S.A.">
        <title>Niche of harmful alga Aureococcus anophagefferens revealed through ecogenomics.</title>
        <authorList>
            <person name="Gobler C.J."/>
            <person name="Berry D.L."/>
            <person name="Dyhrman S.T."/>
            <person name="Wilhelm S.W."/>
            <person name="Salamov A."/>
            <person name="Lobanov A.V."/>
            <person name="Zhang Y."/>
            <person name="Collier J.L."/>
            <person name="Wurch L.L."/>
            <person name="Kustka A.B."/>
            <person name="Dill B.D."/>
            <person name="Shah M."/>
            <person name="VerBerkmoes N.C."/>
            <person name="Kuo A."/>
            <person name="Terry A."/>
            <person name="Pangilinan J."/>
            <person name="Lindquist E.A."/>
            <person name="Lucas S."/>
            <person name="Paulsen I.T."/>
            <person name="Hattenrath-Lehmann T.K."/>
            <person name="Talmage S.C."/>
            <person name="Walker E.A."/>
            <person name="Koch F."/>
            <person name="Burson A.M."/>
            <person name="Marcoval M.A."/>
            <person name="Tang Y.Z."/>
            <person name="Lecleir G.R."/>
            <person name="Coyne K.J."/>
            <person name="Berg G.M."/>
            <person name="Bertrand E.M."/>
            <person name="Saito M.A."/>
            <person name="Gladyshev V.N."/>
            <person name="Grigoriev I.V."/>
        </authorList>
    </citation>
    <scope>NUCLEOTIDE SEQUENCE [LARGE SCALE GENOMIC DNA]</scope>
    <source>
        <strain evidence="12">CCMP 1984</strain>
    </source>
</reference>
<keyword evidence="4" id="KW-0249">Electron transport</keyword>
<dbReference type="SUPFAM" id="SSF103473">
    <property type="entry name" value="MFS general substrate transporter"/>
    <property type="match status" value="1"/>
</dbReference>
<feature type="transmembrane region" description="Helical" evidence="9">
    <location>
        <begin position="1347"/>
        <end position="1367"/>
    </location>
</feature>
<name>F0YPV5_AURAN</name>
<dbReference type="KEGG" id="aaf:AURANDRAFT_68505"/>
<dbReference type="SUPFAM" id="SSF52266">
    <property type="entry name" value="SGNH hydrolase"/>
    <property type="match status" value="1"/>
</dbReference>
<dbReference type="InterPro" id="IPR036514">
    <property type="entry name" value="SGNH_hydro_sf"/>
</dbReference>
<dbReference type="InterPro" id="IPR011989">
    <property type="entry name" value="ARM-like"/>
</dbReference>
<dbReference type="SMART" id="SM00665">
    <property type="entry name" value="B561"/>
    <property type="match status" value="1"/>
</dbReference>
<evidence type="ECO:0000256" key="4">
    <source>
        <dbReference type="ARBA" id="ARBA00022982"/>
    </source>
</evidence>
<dbReference type="GO" id="GO:0022857">
    <property type="term" value="F:transmembrane transporter activity"/>
    <property type="evidence" value="ECO:0007669"/>
    <property type="project" value="InterPro"/>
</dbReference>
<dbReference type="Gene3D" id="1.20.120.1770">
    <property type="match status" value="1"/>
</dbReference>
<dbReference type="PANTHER" id="PTHR34407:SF1">
    <property type="entry name" value="SGNH HYDROLASE-TYPE ESTERASE DOMAIN-CONTAINING PROTEIN"/>
    <property type="match status" value="1"/>
</dbReference>
<dbReference type="Pfam" id="PF08389">
    <property type="entry name" value="Xpo1"/>
    <property type="match status" value="1"/>
</dbReference>